<comment type="caution">
    <text evidence="2">The sequence shown here is derived from an EMBL/GenBank/DDBJ whole genome shotgun (WGS) entry which is preliminary data.</text>
</comment>
<accession>A0A540VBT7</accession>
<sequence>MKISNFFGKRQKPRRQVAFHPVRTDAKFCVIGDVHGRLDLLAPLVEALPPKNQIICVGDLIDRGDQSGQVLDYVMQHDRIMSLMGNHEQMMLDFLQTPETAGGRWVRNGGLQTLASFGIAGVTETSGAEALSRARDALFDAMGQNMATWVARLECFAWSGNVAVVHAGANPNTPLDQQDPDTFIWGHPDFRKIPRDDGFWIVHGHTIVDQPTQKDGRISIDTGAYATGRLSAAVVSPDGMEFVTT</sequence>
<dbReference type="Gene3D" id="3.60.21.10">
    <property type="match status" value="1"/>
</dbReference>
<name>A0A540VBT7_9GAMM</name>
<gene>
    <name evidence="2" type="ORF">FKY71_17770</name>
</gene>
<evidence type="ECO:0000259" key="1">
    <source>
        <dbReference type="Pfam" id="PF00149"/>
    </source>
</evidence>
<dbReference type="GO" id="GO:0005737">
    <property type="term" value="C:cytoplasm"/>
    <property type="evidence" value="ECO:0007669"/>
    <property type="project" value="TreeGrafter"/>
</dbReference>
<dbReference type="GO" id="GO:0110154">
    <property type="term" value="P:RNA decapping"/>
    <property type="evidence" value="ECO:0007669"/>
    <property type="project" value="TreeGrafter"/>
</dbReference>
<reference evidence="2 3" key="1">
    <citation type="submission" date="2019-06" db="EMBL/GenBank/DDBJ databases">
        <title>Metagenome assembled Genome of Spiribacter salinus SL48-SHIP from the microbial mat of Salt Lake 48 (Novosibirsk region, Russia).</title>
        <authorList>
            <person name="Shipova A."/>
            <person name="Rozanov A.S."/>
            <person name="Bryanskaya A.V."/>
            <person name="Peltek S.E."/>
        </authorList>
    </citation>
    <scope>NUCLEOTIDE SEQUENCE [LARGE SCALE GENOMIC DNA]</scope>
    <source>
        <strain evidence="2">SL48-SHIP-2</strain>
    </source>
</reference>
<evidence type="ECO:0000313" key="2">
    <source>
        <dbReference type="EMBL" id="TQE94182.1"/>
    </source>
</evidence>
<feature type="domain" description="Calcineurin-like phosphoesterase" evidence="1">
    <location>
        <begin position="27"/>
        <end position="206"/>
    </location>
</feature>
<organism evidence="2 3">
    <name type="scientific">Spiribacter salinus</name>
    <dbReference type="NCBI Taxonomy" id="1335746"/>
    <lineage>
        <taxon>Bacteria</taxon>
        <taxon>Pseudomonadati</taxon>
        <taxon>Pseudomonadota</taxon>
        <taxon>Gammaproteobacteria</taxon>
        <taxon>Chromatiales</taxon>
        <taxon>Ectothiorhodospiraceae</taxon>
        <taxon>Spiribacter</taxon>
    </lineage>
</organism>
<protein>
    <submittedName>
        <fullName evidence="2">Serine/threonine protein phosphatase</fullName>
    </submittedName>
</protein>
<evidence type="ECO:0000313" key="3">
    <source>
        <dbReference type="Proteomes" id="UP000315400"/>
    </source>
</evidence>
<dbReference type="InterPro" id="IPR004843">
    <property type="entry name" value="Calcineurin-like_PHP"/>
</dbReference>
<dbReference type="SUPFAM" id="SSF56300">
    <property type="entry name" value="Metallo-dependent phosphatases"/>
    <property type="match status" value="1"/>
</dbReference>
<dbReference type="PANTHER" id="PTHR42850:SF4">
    <property type="entry name" value="ZINC-DEPENDENT ENDOPOLYPHOSPHATASE"/>
    <property type="match status" value="1"/>
</dbReference>
<dbReference type="EMBL" id="VIFK01000432">
    <property type="protein sequence ID" value="TQE94182.1"/>
    <property type="molecule type" value="Genomic_DNA"/>
</dbReference>
<dbReference type="InterPro" id="IPR029052">
    <property type="entry name" value="Metallo-depent_PP-like"/>
</dbReference>
<dbReference type="Pfam" id="PF00149">
    <property type="entry name" value="Metallophos"/>
    <property type="match status" value="1"/>
</dbReference>
<dbReference type="PANTHER" id="PTHR42850">
    <property type="entry name" value="METALLOPHOSPHOESTERASE"/>
    <property type="match status" value="1"/>
</dbReference>
<dbReference type="AlphaFoldDB" id="A0A540VBT7"/>
<dbReference type="InterPro" id="IPR050126">
    <property type="entry name" value="Ap4A_hydrolase"/>
</dbReference>
<proteinExistence type="predicted"/>
<dbReference type="Proteomes" id="UP000315400">
    <property type="component" value="Unassembled WGS sequence"/>
</dbReference>
<dbReference type="GO" id="GO:0016791">
    <property type="term" value="F:phosphatase activity"/>
    <property type="evidence" value="ECO:0007669"/>
    <property type="project" value="TreeGrafter"/>
</dbReference>
<dbReference type="GO" id="GO:0008803">
    <property type="term" value="F:bis(5'-nucleosyl)-tetraphosphatase (symmetrical) activity"/>
    <property type="evidence" value="ECO:0007669"/>
    <property type="project" value="TreeGrafter"/>
</dbReference>